<organism evidence="4 5">
    <name type="scientific">Cohnella thailandensis</name>
    <dbReference type="NCBI Taxonomy" id="557557"/>
    <lineage>
        <taxon>Bacteria</taxon>
        <taxon>Bacillati</taxon>
        <taxon>Bacillota</taxon>
        <taxon>Bacilli</taxon>
        <taxon>Bacillales</taxon>
        <taxon>Paenibacillaceae</taxon>
        <taxon>Cohnella</taxon>
    </lineage>
</organism>
<dbReference type="Proteomes" id="UP000535838">
    <property type="component" value="Unassembled WGS sequence"/>
</dbReference>
<evidence type="ECO:0000256" key="1">
    <source>
        <dbReference type="SAM" id="SignalP"/>
    </source>
</evidence>
<keyword evidence="5" id="KW-1185">Reference proteome</keyword>
<evidence type="ECO:0000259" key="2">
    <source>
        <dbReference type="Pfam" id="PF07486"/>
    </source>
</evidence>
<dbReference type="Pfam" id="PF07833">
    <property type="entry name" value="Cu_amine_oxidN1"/>
    <property type="match status" value="1"/>
</dbReference>
<dbReference type="SUPFAM" id="SSF55383">
    <property type="entry name" value="Copper amine oxidase, domain N"/>
    <property type="match status" value="1"/>
</dbReference>
<dbReference type="Gene3D" id="1.10.10.2520">
    <property type="entry name" value="Cell wall hydrolase SleB, domain 1"/>
    <property type="match status" value="1"/>
</dbReference>
<dbReference type="RefSeq" id="WP_185119484.1">
    <property type="nucleotide sequence ID" value="NZ_JACJVQ010000006.1"/>
</dbReference>
<feature type="domain" description="Copper amine oxidase-like N-terminal" evidence="3">
    <location>
        <begin position="36"/>
        <end position="143"/>
    </location>
</feature>
<evidence type="ECO:0000313" key="5">
    <source>
        <dbReference type="Proteomes" id="UP000535838"/>
    </source>
</evidence>
<feature type="chain" id="PRO_5033021428" evidence="1">
    <location>
        <begin position="27"/>
        <end position="287"/>
    </location>
</feature>
<dbReference type="EMBL" id="JACJVQ010000006">
    <property type="protein sequence ID" value="MBB6634258.1"/>
    <property type="molecule type" value="Genomic_DNA"/>
</dbReference>
<dbReference type="Pfam" id="PF07486">
    <property type="entry name" value="Hydrolase_2"/>
    <property type="match status" value="1"/>
</dbReference>
<dbReference type="GO" id="GO:0016787">
    <property type="term" value="F:hydrolase activity"/>
    <property type="evidence" value="ECO:0007669"/>
    <property type="project" value="UniProtKB-KW"/>
</dbReference>
<dbReference type="InterPro" id="IPR036582">
    <property type="entry name" value="Mao_N_sf"/>
</dbReference>
<name>A0A841SVP2_9BACL</name>
<sequence length="287" mass="31039">MLKRWLSPLALVLVVLLTWPPQGASAQTPGSTTVYVDGQRVTTSAIMQNGLQLVPAAFFRGLNASVGWSERYRSAVITTASIQIGFAAGERYADYQRAGEAAWLRDSLDTRTTLIGGSAYVPLAYTAKKIGLSVHYDERTRSAVLSTGDSGLVVKAQSTQTSAEELNWLYKITEAEAGGESYAGKVAVAASILNRVASPDWPDTITDTIFQVEYINGTAYYQYSPVLDKRIYSVTPSQETRSAVQAALNGSDPGLGAVVFYNPDKTDNAWVRSRPVTARIGNHVFAK</sequence>
<comment type="caution">
    <text evidence="4">The sequence shown here is derived from an EMBL/GenBank/DDBJ whole genome shotgun (WGS) entry which is preliminary data.</text>
</comment>
<dbReference type="InterPro" id="IPR012854">
    <property type="entry name" value="Cu_amine_oxidase-like_N"/>
</dbReference>
<dbReference type="InterPro" id="IPR042047">
    <property type="entry name" value="SleB_dom1"/>
</dbReference>
<protein>
    <submittedName>
        <fullName evidence="4">Cell wall hydrolase</fullName>
    </submittedName>
</protein>
<proteinExistence type="predicted"/>
<gene>
    <name evidence="4" type="ORF">H7B67_09060</name>
</gene>
<reference evidence="4 5" key="1">
    <citation type="submission" date="2020-08" db="EMBL/GenBank/DDBJ databases">
        <title>Cohnella phylogeny.</title>
        <authorList>
            <person name="Dunlap C."/>
        </authorList>
    </citation>
    <scope>NUCLEOTIDE SEQUENCE [LARGE SCALE GENOMIC DNA]</scope>
    <source>
        <strain evidence="4 5">DSM 25241</strain>
    </source>
</reference>
<keyword evidence="4" id="KW-0378">Hydrolase</keyword>
<evidence type="ECO:0000313" key="4">
    <source>
        <dbReference type="EMBL" id="MBB6634258.1"/>
    </source>
</evidence>
<dbReference type="AlphaFoldDB" id="A0A841SVP2"/>
<feature type="signal peptide" evidence="1">
    <location>
        <begin position="1"/>
        <end position="26"/>
    </location>
</feature>
<evidence type="ECO:0000259" key="3">
    <source>
        <dbReference type="Pfam" id="PF07833"/>
    </source>
</evidence>
<dbReference type="InterPro" id="IPR011105">
    <property type="entry name" value="Cell_wall_hydrolase_SleB"/>
</dbReference>
<feature type="domain" description="Cell wall hydrolase SleB" evidence="2">
    <location>
        <begin position="179"/>
        <end position="286"/>
    </location>
</feature>
<accession>A0A841SVP2</accession>
<keyword evidence="1" id="KW-0732">Signal</keyword>
<dbReference type="Gene3D" id="6.20.240.60">
    <property type="match status" value="1"/>
</dbReference>